<comment type="caution">
    <text evidence="2">The sequence shown here is derived from an EMBL/GenBank/DDBJ whole genome shotgun (WGS) entry which is preliminary data.</text>
</comment>
<keyword evidence="3" id="KW-1185">Reference proteome</keyword>
<protein>
    <recommendedName>
        <fullName evidence="4">ATP synthase F0 subunit 8</fullName>
    </recommendedName>
</protein>
<evidence type="ECO:0000256" key="1">
    <source>
        <dbReference type="SAM" id="Phobius"/>
    </source>
</evidence>
<sequence>MNFVSMLHLIHYVCGGCQIFWCMEILELGFGAHDNKGEKLNMDIHESHSWTLGCLIGAFIFFVLAYFLLCGDYLTIYLWQFEEKANEVVANLPWVKNVKVTMSAQPARPLFAEQLQAGLQTTSNIVAVSSCKVDLFGRFFLHHILEVLENQL</sequence>
<reference evidence="2 3" key="1">
    <citation type="journal article" date="2023" name="Plants (Basel)">
        <title>Bridging the Gap: Combining Genomics and Transcriptomics Approaches to Understand Stylosanthes scabra, an Orphan Legume from the Brazilian Caatinga.</title>
        <authorList>
            <person name="Ferreira-Neto J.R.C."/>
            <person name="da Silva M.D."/>
            <person name="Binneck E."/>
            <person name="de Melo N.F."/>
            <person name="da Silva R.H."/>
            <person name="de Melo A.L.T.M."/>
            <person name="Pandolfi V."/>
            <person name="Bustamante F.O."/>
            <person name="Brasileiro-Vidal A.C."/>
            <person name="Benko-Iseppon A.M."/>
        </authorList>
    </citation>
    <scope>NUCLEOTIDE SEQUENCE [LARGE SCALE GENOMIC DNA]</scope>
    <source>
        <tissue evidence="2">Leaves</tissue>
    </source>
</reference>
<keyword evidence="1" id="KW-1133">Transmembrane helix</keyword>
<proteinExistence type="predicted"/>
<feature type="transmembrane region" description="Helical" evidence="1">
    <location>
        <begin position="50"/>
        <end position="69"/>
    </location>
</feature>
<accession>A0ABU6Q398</accession>
<dbReference type="Proteomes" id="UP001341840">
    <property type="component" value="Unassembled WGS sequence"/>
</dbReference>
<keyword evidence="1" id="KW-0812">Transmembrane</keyword>
<name>A0ABU6Q398_9FABA</name>
<keyword evidence="1" id="KW-0472">Membrane</keyword>
<gene>
    <name evidence="2" type="ORF">PIB30_003707</name>
</gene>
<evidence type="ECO:0000313" key="2">
    <source>
        <dbReference type="EMBL" id="MED6106297.1"/>
    </source>
</evidence>
<organism evidence="2 3">
    <name type="scientific">Stylosanthes scabra</name>
    <dbReference type="NCBI Taxonomy" id="79078"/>
    <lineage>
        <taxon>Eukaryota</taxon>
        <taxon>Viridiplantae</taxon>
        <taxon>Streptophyta</taxon>
        <taxon>Embryophyta</taxon>
        <taxon>Tracheophyta</taxon>
        <taxon>Spermatophyta</taxon>
        <taxon>Magnoliopsida</taxon>
        <taxon>eudicotyledons</taxon>
        <taxon>Gunneridae</taxon>
        <taxon>Pentapetalae</taxon>
        <taxon>rosids</taxon>
        <taxon>fabids</taxon>
        <taxon>Fabales</taxon>
        <taxon>Fabaceae</taxon>
        <taxon>Papilionoideae</taxon>
        <taxon>50 kb inversion clade</taxon>
        <taxon>dalbergioids sensu lato</taxon>
        <taxon>Dalbergieae</taxon>
        <taxon>Pterocarpus clade</taxon>
        <taxon>Stylosanthes</taxon>
    </lineage>
</organism>
<evidence type="ECO:0008006" key="4">
    <source>
        <dbReference type="Google" id="ProtNLM"/>
    </source>
</evidence>
<feature type="transmembrane region" description="Helical" evidence="1">
    <location>
        <begin position="9"/>
        <end position="30"/>
    </location>
</feature>
<dbReference type="EMBL" id="JASCZI010000007">
    <property type="protein sequence ID" value="MED6106297.1"/>
    <property type="molecule type" value="Genomic_DNA"/>
</dbReference>
<evidence type="ECO:0000313" key="3">
    <source>
        <dbReference type="Proteomes" id="UP001341840"/>
    </source>
</evidence>